<dbReference type="InterPro" id="IPR015943">
    <property type="entry name" value="WD40/YVTN_repeat-like_dom_sf"/>
</dbReference>
<dbReference type="InterPro" id="IPR001627">
    <property type="entry name" value="Semap_dom"/>
</dbReference>
<evidence type="ECO:0000313" key="4">
    <source>
        <dbReference type="EMBL" id="KAL0167706.1"/>
    </source>
</evidence>
<dbReference type="PANTHER" id="PTHR11036:SF36">
    <property type="entry name" value="SEMAPHORIN-3D"/>
    <property type="match status" value="1"/>
</dbReference>
<dbReference type="Pfam" id="PF01403">
    <property type="entry name" value="Sema"/>
    <property type="match status" value="1"/>
</dbReference>
<dbReference type="InterPro" id="IPR027231">
    <property type="entry name" value="Semaphorin"/>
</dbReference>
<dbReference type="Proteomes" id="UP001529510">
    <property type="component" value="Unassembled WGS sequence"/>
</dbReference>
<feature type="non-terminal residue" evidence="4">
    <location>
        <position position="1"/>
    </location>
</feature>
<gene>
    <name evidence="4" type="ORF">M9458_035928</name>
</gene>
<accession>A0ABD0P398</accession>
<dbReference type="SUPFAM" id="SSF101912">
    <property type="entry name" value="Sema domain"/>
    <property type="match status" value="1"/>
</dbReference>
<sequence>RTYDPHIKTTKDFPDEVISFIRLHPLMYRSVHPITGRPIFTRINTEYRLTQIVVDRVAAEDG</sequence>
<evidence type="ECO:0000256" key="2">
    <source>
        <dbReference type="PROSITE-ProRule" id="PRU00352"/>
    </source>
</evidence>
<evidence type="ECO:0000256" key="1">
    <source>
        <dbReference type="ARBA" id="ARBA00023180"/>
    </source>
</evidence>
<dbReference type="GO" id="GO:0007399">
    <property type="term" value="P:nervous system development"/>
    <property type="evidence" value="ECO:0007669"/>
    <property type="project" value="UniProtKB-ARBA"/>
</dbReference>
<dbReference type="InterPro" id="IPR036352">
    <property type="entry name" value="Semap_dom_sf"/>
</dbReference>
<evidence type="ECO:0000259" key="3">
    <source>
        <dbReference type="PROSITE" id="PS51004"/>
    </source>
</evidence>
<name>A0ABD0P398_CIRMR</name>
<dbReference type="AlphaFoldDB" id="A0ABD0P398"/>
<proteinExistence type="predicted"/>
<dbReference type="PANTHER" id="PTHR11036">
    <property type="entry name" value="SEMAPHORIN"/>
    <property type="match status" value="1"/>
</dbReference>
<protein>
    <recommendedName>
        <fullName evidence="3">Sema domain-containing protein</fullName>
    </recommendedName>
</protein>
<feature type="non-terminal residue" evidence="4">
    <location>
        <position position="62"/>
    </location>
</feature>
<feature type="domain" description="Sema" evidence="3">
    <location>
        <begin position="1"/>
        <end position="62"/>
    </location>
</feature>
<dbReference type="Gene3D" id="2.130.10.10">
    <property type="entry name" value="YVTN repeat-like/Quinoprotein amine dehydrogenase"/>
    <property type="match status" value="1"/>
</dbReference>
<dbReference type="PROSITE" id="PS51004">
    <property type="entry name" value="SEMA"/>
    <property type="match status" value="1"/>
</dbReference>
<dbReference type="EMBL" id="JAMKFB020000018">
    <property type="protein sequence ID" value="KAL0167706.1"/>
    <property type="molecule type" value="Genomic_DNA"/>
</dbReference>
<comment type="caution">
    <text evidence="2">Lacks conserved residue(s) required for the propagation of feature annotation.</text>
</comment>
<reference evidence="4 5" key="1">
    <citation type="submission" date="2024-05" db="EMBL/GenBank/DDBJ databases">
        <title>Genome sequencing and assembly of Indian major carp, Cirrhinus mrigala (Hamilton, 1822).</title>
        <authorList>
            <person name="Mohindra V."/>
            <person name="Chowdhury L.M."/>
            <person name="Lal K."/>
            <person name="Jena J.K."/>
        </authorList>
    </citation>
    <scope>NUCLEOTIDE SEQUENCE [LARGE SCALE GENOMIC DNA]</scope>
    <source>
        <strain evidence="4">CM1030</strain>
        <tissue evidence="4">Blood</tissue>
    </source>
</reference>
<keyword evidence="5" id="KW-1185">Reference proteome</keyword>
<keyword evidence="1" id="KW-0325">Glycoprotein</keyword>
<organism evidence="4 5">
    <name type="scientific">Cirrhinus mrigala</name>
    <name type="common">Mrigala</name>
    <dbReference type="NCBI Taxonomy" id="683832"/>
    <lineage>
        <taxon>Eukaryota</taxon>
        <taxon>Metazoa</taxon>
        <taxon>Chordata</taxon>
        <taxon>Craniata</taxon>
        <taxon>Vertebrata</taxon>
        <taxon>Euteleostomi</taxon>
        <taxon>Actinopterygii</taxon>
        <taxon>Neopterygii</taxon>
        <taxon>Teleostei</taxon>
        <taxon>Ostariophysi</taxon>
        <taxon>Cypriniformes</taxon>
        <taxon>Cyprinidae</taxon>
        <taxon>Labeoninae</taxon>
        <taxon>Labeonini</taxon>
        <taxon>Cirrhinus</taxon>
    </lineage>
</organism>
<evidence type="ECO:0000313" key="5">
    <source>
        <dbReference type="Proteomes" id="UP001529510"/>
    </source>
</evidence>
<comment type="caution">
    <text evidence="4">The sequence shown here is derived from an EMBL/GenBank/DDBJ whole genome shotgun (WGS) entry which is preliminary data.</text>
</comment>